<dbReference type="SMART" id="SM00184">
    <property type="entry name" value="RING"/>
    <property type="match status" value="1"/>
</dbReference>
<dbReference type="InterPro" id="IPR058030">
    <property type="entry name" value="TRIM8/14/16/25/29/45/65_CC"/>
</dbReference>
<dbReference type="GO" id="GO:0008270">
    <property type="term" value="F:zinc ion binding"/>
    <property type="evidence" value="ECO:0007669"/>
    <property type="project" value="UniProtKB-KW"/>
</dbReference>
<dbReference type="Gene3D" id="4.10.830.40">
    <property type="match status" value="1"/>
</dbReference>
<dbReference type="InterPro" id="IPR013320">
    <property type="entry name" value="ConA-like_dom_sf"/>
</dbReference>
<dbReference type="Pfam" id="PF00643">
    <property type="entry name" value="zf-B_box"/>
    <property type="match status" value="1"/>
</dbReference>
<dbReference type="PROSITE" id="PS50119">
    <property type="entry name" value="ZF_BBOX"/>
    <property type="match status" value="1"/>
</dbReference>
<dbReference type="SMART" id="SM00336">
    <property type="entry name" value="BBOX"/>
    <property type="match status" value="2"/>
</dbReference>
<evidence type="ECO:0000256" key="6">
    <source>
        <dbReference type="PROSITE-ProRule" id="PRU00024"/>
    </source>
</evidence>
<dbReference type="InterPro" id="IPR001841">
    <property type="entry name" value="Znf_RING"/>
</dbReference>
<dbReference type="SMART" id="SM00449">
    <property type="entry name" value="SPRY"/>
    <property type="match status" value="1"/>
</dbReference>
<keyword evidence="3 6" id="KW-0863">Zinc-finger</keyword>
<proteinExistence type="predicted"/>
<dbReference type="FunFam" id="2.60.120.920:FF:000004">
    <property type="entry name" value="Butyrophilin subfamily 1 member A1"/>
    <property type="match status" value="1"/>
</dbReference>
<gene>
    <name evidence="11" type="ORF">MMEN_LOCUS9397</name>
</gene>
<evidence type="ECO:0000259" key="9">
    <source>
        <dbReference type="PROSITE" id="PS50119"/>
    </source>
</evidence>
<feature type="coiled-coil region" evidence="7">
    <location>
        <begin position="192"/>
        <end position="298"/>
    </location>
</feature>
<comment type="caution">
    <text evidence="11">The sequence shown here is derived from an EMBL/GenBank/DDBJ whole genome shotgun (WGS) entry which is preliminary data.</text>
</comment>
<dbReference type="Gene3D" id="3.30.160.60">
    <property type="entry name" value="Classic Zinc Finger"/>
    <property type="match status" value="1"/>
</dbReference>
<dbReference type="InterPro" id="IPR003879">
    <property type="entry name" value="Butyrophylin_SPRY"/>
</dbReference>
<evidence type="ECO:0000256" key="2">
    <source>
        <dbReference type="ARBA" id="ARBA00022723"/>
    </source>
</evidence>
<dbReference type="InterPro" id="IPR051051">
    <property type="entry name" value="E3_ubiq-ligase_TRIM/RNF"/>
</dbReference>
<organism evidence="11 12">
    <name type="scientific">Menidia menidia</name>
    <name type="common">Atlantic silverside</name>
    <dbReference type="NCBI Taxonomy" id="238744"/>
    <lineage>
        <taxon>Eukaryota</taxon>
        <taxon>Metazoa</taxon>
        <taxon>Chordata</taxon>
        <taxon>Craniata</taxon>
        <taxon>Vertebrata</taxon>
        <taxon>Euteleostomi</taxon>
        <taxon>Actinopterygii</taxon>
        <taxon>Neopterygii</taxon>
        <taxon>Teleostei</taxon>
        <taxon>Neoteleostei</taxon>
        <taxon>Acanthomorphata</taxon>
        <taxon>Ovalentaria</taxon>
        <taxon>Atherinomorphae</taxon>
        <taxon>Atheriniformes</taxon>
        <taxon>Atherinopsidae</taxon>
        <taxon>Menidiinae</taxon>
        <taxon>Menidia</taxon>
    </lineage>
</organism>
<dbReference type="SMART" id="SM00589">
    <property type="entry name" value="PRY"/>
    <property type="match status" value="1"/>
</dbReference>
<evidence type="ECO:0000259" key="10">
    <source>
        <dbReference type="PROSITE" id="PS50188"/>
    </source>
</evidence>
<accession>A0A8S4AZW6</accession>
<reference evidence="11" key="1">
    <citation type="submission" date="2021-05" db="EMBL/GenBank/DDBJ databases">
        <authorList>
            <person name="Tigano A."/>
        </authorList>
    </citation>
    <scope>NUCLEOTIDE SEQUENCE</scope>
</reference>
<dbReference type="InterPro" id="IPR006574">
    <property type="entry name" value="PRY"/>
</dbReference>
<dbReference type="InterPro" id="IPR043136">
    <property type="entry name" value="B30.2/SPRY_sf"/>
</dbReference>
<dbReference type="InterPro" id="IPR003877">
    <property type="entry name" value="SPRY_dom"/>
</dbReference>
<dbReference type="Proteomes" id="UP000677803">
    <property type="component" value="Unassembled WGS sequence"/>
</dbReference>
<dbReference type="PANTHER" id="PTHR25465">
    <property type="entry name" value="B-BOX DOMAIN CONTAINING"/>
    <property type="match status" value="1"/>
</dbReference>
<feature type="domain" description="B box-type" evidence="9">
    <location>
        <begin position="148"/>
        <end position="188"/>
    </location>
</feature>
<dbReference type="PANTHER" id="PTHR25465:SF32">
    <property type="entry name" value="BLOODTHIRSTY-RELATED GENE FAMILY, MEMBER 16 ISOFORM X1-RELATED"/>
    <property type="match status" value="1"/>
</dbReference>
<feature type="domain" description="B30.2/SPRY" evidence="10">
    <location>
        <begin position="362"/>
        <end position="555"/>
    </location>
</feature>
<evidence type="ECO:0000256" key="1">
    <source>
        <dbReference type="ARBA" id="ARBA00022588"/>
    </source>
</evidence>
<keyword evidence="5" id="KW-0391">Immunity</keyword>
<dbReference type="AlphaFoldDB" id="A0A8S4AZW6"/>
<dbReference type="EMBL" id="CAJRST010010001">
    <property type="protein sequence ID" value="CAG5904368.1"/>
    <property type="molecule type" value="Genomic_DNA"/>
</dbReference>
<keyword evidence="12" id="KW-1185">Reference proteome</keyword>
<name>A0A8S4AZW6_9TELE</name>
<dbReference type="GO" id="GO:0045087">
    <property type="term" value="P:innate immune response"/>
    <property type="evidence" value="ECO:0007669"/>
    <property type="project" value="UniProtKB-KW"/>
</dbReference>
<dbReference type="InterPro" id="IPR001870">
    <property type="entry name" value="B30.2/SPRY"/>
</dbReference>
<dbReference type="PROSITE" id="PS50089">
    <property type="entry name" value="ZF_RING_2"/>
    <property type="match status" value="1"/>
</dbReference>
<dbReference type="InterPro" id="IPR027370">
    <property type="entry name" value="Znf-RING_euk"/>
</dbReference>
<dbReference type="InterPro" id="IPR000315">
    <property type="entry name" value="Znf_B-box"/>
</dbReference>
<evidence type="ECO:0000256" key="5">
    <source>
        <dbReference type="ARBA" id="ARBA00022859"/>
    </source>
</evidence>
<dbReference type="Pfam" id="PF25600">
    <property type="entry name" value="TRIM_CC"/>
    <property type="match status" value="1"/>
</dbReference>
<evidence type="ECO:0000313" key="11">
    <source>
        <dbReference type="EMBL" id="CAG5904368.1"/>
    </source>
</evidence>
<dbReference type="Gene3D" id="3.30.40.10">
    <property type="entry name" value="Zinc/RING finger domain, C3HC4 (zinc finger)"/>
    <property type="match status" value="1"/>
</dbReference>
<feature type="domain" description="RING-type" evidence="8">
    <location>
        <begin position="16"/>
        <end position="55"/>
    </location>
</feature>
<keyword evidence="1" id="KW-0399">Innate immunity</keyword>
<dbReference type="CDD" id="cd13733">
    <property type="entry name" value="SPRY_PRY_C-I_1"/>
    <property type="match status" value="1"/>
</dbReference>
<dbReference type="InterPro" id="IPR017907">
    <property type="entry name" value="Znf_RING_CS"/>
</dbReference>
<keyword evidence="2" id="KW-0479">Metal-binding</keyword>
<sequence>MASGSSSLFSEEQFLCPICLDVFTRPVSTPCGHNFCMACIGSYWDGALCQCPVCKESFPRRPDLKVNTFISELAAQFVSLQVGEAGVQSAGRPPAGPPVPCDICTDAQREAVRSCLECLSSYCDVHLEPHRRAAGLKKHTLIPPEAGLEGRVCGSHGRLLTLFCAEDGAPLCAACAASHRADHRVLPVPRAYQEARVQLGQAQARAQGLLQERLRRAQGAREAARRSGAETERLRDAGVQELAALEAAVRKARAELAAAAEERQRAVEERAEGLAGEAEREMVELHAAAAALRELEQNQDPLDFLRSWAPRRPPPAAADPSPVSFNPHLEVQHAGATLKKLFSQLRALLDAVNAEISRFSSGAGGAPDEAALRYAQRHEVRVELDPDTAHPLLSLSADGRGVRYNAGAGLWANQLPKPGMFTEHLAVLAREGLPLGRSYFEVSVGRKTEWCLGVAAASVQRRGALVRDPSSGLWAIWFLEDRFETFSCPAVPVHAGRVERVGVFVDYPNGQVSFFDVDRATAIHSFADCVFTEELYPYFNPCDNEYGANLDPMEIVPVCPTE</sequence>
<keyword evidence="4" id="KW-0862">Zinc</keyword>
<dbReference type="SUPFAM" id="SSF49899">
    <property type="entry name" value="Concanavalin A-like lectins/glucanases"/>
    <property type="match status" value="1"/>
</dbReference>
<dbReference type="PROSITE" id="PS50188">
    <property type="entry name" value="B302_SPRY"/>
    <property type="match status" value="1"/>
</dbReference>
<keyword evidence="7" id="KW-0175">Coiled coil</keyword>
<evidence type="ECO:0000256" key="7">
    <source>
        <dbReference type="SAM" id="Coils"/>
    </source>
</evidence>
<evidence type="ECO:0000259" key="8">
    <source>
        <dbReference type="PROSITE" id="PS50089"/>
    </source>
</evidence>
<dbReference type="Pfam" id="PF13445">
    <property type="entry name" value="zf-RING_UBOX"/>
    <property type="match status" value="1"/>
</dbReference>
<dbReference type="SUPFAM" id="SSF57850">
    <property type="entry name" value="RING/U-box"/>
    <property type="match status" value="1"/>
</dbReference>
<protein>
    <submittedName>
        <fullName evidence="11">(Atlantic silverside) hypothetical protein</fullName>
    </submittedName>
</protein>
<dbReference type="PROSITE" id="PS00518">
    <property type="entry name" value="ZF_RING_1"/>
    <property type="match status" value="1"/>
</dbReference>
<dbReference type="Pfam" id="PF13765">
    <property type="entry name" value="PRY"/>
    <property type="match status" value="1"/>
</dbReference>
<dbReference type="OrthoDB" id="426657at2759"/>
<evidence type="ECO:0000313" key="12">
    <source>
        <dbReference type="Proteomes" id="UP000677803"/>
    </source>
</evidence>
<dbReference type="Pfam" id="PF00622">
    <property type="entry name" value="SPRY"/>
    <property type="match status" value="1"/>
</dbReference>
<evidence type="ECO:0000256" key="3">
    <source>
        <dbReference type="ARBA" id="ARBA00022771"/>
    </source>
</evidence>
<dbReference type="SUPFAM" id="SSF57845">
    <property type="entry name" value="B-box zinc-binding domain"/>
    <property type="match status" value="1"/>
</dbReference>
<dbReference type="PRINTS" id="PR01407">
    <property type="entry name" value="BUTYPHLNCDUF"/>
</dbReference>
<evidence type="ECO:0000256" key="4">
    <source>
        <dbReference type="ARBA" id="ARBA00022833"/>
    </source>
</evidence>
<dbReference type="GO" id="GO:0005737">
    <property type="term" value="C:cytoplasm"/>
    <property type="evidence" value="ECO:0007669"/>
    <property type="project" value="UniProtKB-ARBA"/>
</dbReference>
<dbReference type="Gene3D" id="2.60.120.920">
    <property type="match status" value="1"/>
</dbReference>
<dbReference type="InterPro" id="IPR013083">
    <property type="entry name" value="Znf_RING/FYVE/PHD"/>
</dbReference>